<keyword evidence="1" id="KW-0472">Membrane</keyword>
<protein>
    <recommendedName>
        <fullName evidence="4">Oxalate:formate antiporter</fullName>
    </recommendedName>
</protein>
<keyword evidence="3" id="KW-1185">Reference proteome</keyword>
<sequence>MTRSTPESTEPLSPVIYLTWLVPGIPLVWGVWQTLIKVSQLFQ</sequence>
<keyword evidence="1" id="KW-0812">Transmembrane</keyword>
<dbReference type="Proteomes" id="UP000056209">
    <property type="component" value="Unassembled WGS sequence"/>
</dbReference>
<dbReference type="AlphaFoldDB" id="A0A100HLL0"/>
<feature type="transmembrane region" description="Helical" evidence="1">
    <location>
        <begin position="12"/>
        <end position="32"/>
    </location>
</feature>
<dbReference type="RefSeq" id="WP_255416048.1">
    <property type="nucleotide sequence ID" value="NZ_BCMS01000001.1"/>
</dbReference>
<keyword evidence="1" id="KW-1133">Transmembrane helix</keyword>
<proteinExistence type="predicted"/>
<gene>
    <name evidence="2" type="ORF">DEIGR_101721</name>
</gene>
<reference evidence="3" key="1">
    <citation type="submission" date="2015-11" db="EMBL/GenBank/DDBJ databases">
        <title>Draft Genome Sequence of the Radioresistant Bacterium Deinococcus grandis, Isolated from Freshwater Fish in Japan.</title>
        <authorList>
            <person name="Satoh K."/>
            <person name="Onodera T."/>
            <person name="Omoso K."/>
            <person name="Takeda-Yano K."/>
            <person name="Katayama T."/>
            <person name="Oono Y."/>
            <person name="Narumi I."/>
        </authorList>
    </citation>
    <scope>NUCLEOTIDE SEQUENCE [LARGE SCALE GENOMIC DNA]</scope>
    <source>
        <strain evidence="3">ATCC 43672</strain>
    </source>
</reference>
<evidence type="ECO:0000313" key="3">
    <source>
        <dbReference type="Proteomes" id="UP000056209"/>
    </source>
</evidence>
<evidence type="ECO:0000256" key="1">
    <source>
        <dbReference type="SAM" id="Phobius"/>
    </source>
</evidence>
<organism evidence="2 3">
    <name type="scientific">Deinococcus grandis</name>
    <dbReference type="NCBI Taxonomy" id="57498"/>
    <lineage>
        <taxon>Bacteria</taxon>
        <taxon>Thermotogati</taxon>
        <taxon>Deinococcota</taxon>
        <taxon>Deinococci</taxon>
        <taxon>Deinococcales</taxon>
        <taxon>Deinococcaceae</taxon>
        <taxon>Deinococcus</taxon>
    </lineage>
</organism>
<dbReference type="EMBL" id="BCMS01000001">
    <property type="protein sequence ID" value="GAQ21694.1"/>
    <property type="molecule type" value="Genomic_DNA"/>
</dbReference>
<accession>A0A100HLL0</accession>
<comment type="caution">
    <text evidence="2">The sequence shown here is derived from an EMBL/GenBank/DDBJ whole genome shotgun (WGS) entry which is preliminary data.</text>
</comment>
<name>A0A100HLL0_9DEIO</name>
<evidence type="ECO:0000313" key="2">
    <source>
        <dbReference type="EMBL" id="GAQ21694.1"/>
    </source>
</evidence>
<evidence type="ECO:0008006" key="4">
    <source>
        <dbReference type="Google" id="ProtNLM"/>
    </source>
</evidence>